<comment type="caution">
    <text evidence="1">The sequence shown here is derived from an EMBL/GenBank/DDBJ whole genome shotgun (WGS) entry which is preliminary data.</text>
</comment>
<dbReference type="AlphaFoldDB" id="A0A6A6MWR7"/>
<reference evidence="1 2" key="1">
    <citation type="journal article" date="2020" name="Mol. Plant">
        <title>The Chromosome-Based Rubber Tree Genome Provides New Insights into Spurge Genome Evolution and Rubber Biosynthesis.</title>
        <authorList>
            <person name="Liu J."/>
            <person name="Shi C."/>
            <person name="Shi C.C."/>
            <person name="Li W."/>
            <person name="Zhang Q.J."/>
            <person name="Zhang Y."/>
            <person name="Li K."/>
            <person name="Lu H.F."/>
            <person name="Shi C."/>
            <person name="Zhu S.T."/>
            <person name="Xiao Z.Y."/>
            <person name="Nan H."/>
            <person name="Yue Y."/>
            <person name="Zhu X.G."/>
            <person name="Wu Y."/>
            <person name="Hong X.N."/>
            <person name="Fan G.Y."/>
            <person name="Tong Y."/>
            <person name="Zhang D."/>
            <person name="Mao C.L."/>
            <person name="Liu Y.L."/>
            <person name="Hao S.J."/>
            <person name="Liu W.Q."/>
            <person name="Lv M.Q."/>
            <person name="Zhang H.B."/>
            <person name="Liu Y."/>
            <person name="Hu-Tang G.R."/>
            <person name="Wang J.P."/>
            <person name="Wang J.H."/>
            <person name="Sun Y.H."/>
            <person name="Ni S.B."/>
            <person name="Chen W.B."/>
            <person name="Zhang X.C."/>
            <person name="Jiao Y.N."/>
            <person name="Eichler E.E."/>
            <person name="Li G.H."/>
            <person name="Liu X."/>
            <person name="Gao L.Z."/>
        </authorList>
    </citation>
    <scope>NUCLEOTIDE SEQUENCE [LARGE SCALE GENOMIC DNA]</scope>
    <source>
        <strain evidence="2">cv. GT1</strain>
        <tissue evidence="1">Leaf</tissue>
    </source>
</reference>
<evidence type="ECO:0000313" key="1">
    <source>
        <dbReference type="EMBL" id="KAF2317025.1"/>
    </source>
</evidence>
<dbReference type="Proteomes" id="UP000467840">
    <property type="component" value="Chromosome 6"/>
</dbReference>
<sequence>MGHQKGFLTLSKVVRPIVRMPITRMDSRVEMIERIFAMIDDGFAKLRLDKDQDDVFANMHLDNDQLHSKLATMEGLLTTMQGAKHFDEGELTSQTLGEHDPTGFAYTKPSNLHNVREVTLAIR</sequence>
<gene>
    <name evidence="1" type="ORF">GH714_010682</name>
</gene>
<organism evidence="1 2">
    <name type="scientific">Hevea brasiliensis</name>
    <name type="common">Para rubber tree</name>
    <name type="synonym">Siphonia brasiliensis</name>
    <dbReference type="NCBI Taxonomy" id="3981"/>
    <lineage>
        <taxon>Eukaryota</taxon>
        <taxon>Viridiplantae</taxon>
        <taxon>Streptophyta</taxon>
        <taxon>Embryophyta</taxon>
        <taxon>Tracheophyta</taxon>
        <taxon>Spermatophyta</taxon>
        <taxon>Magnoliopsida</taxon>
        <taxon>eudicotyledons</taxon>
        <taxon>Gunneridae</taxon>
        <taxon>Pentapetalae</taxon>
        <taxon>rosids</taxon>
        <taxon>fabids</taxon>
        <taxon>Malpighiales</taxon>
        <taxon>Euphorbiaceae</taxon>
        <taxon>Crotonoideae</taxon>
        <taxon>Micrandreae</taxon>
        <taxon>Hevea</taxon>
    </lineage>
</organism>
<proteinExistence type="predicted"/>
<dbReference type="EMBL" id="JAAGAX010000004">
    <property type="protein sequence ID" value="KAF2317025.1"/>
    <property type="molecule type" value="Genomic_DNA"/>
</dbReference>
<name>A0A6A6MWR7_HEVBR</name>
<protein>
    <submittedName>
        <fullName evidence="1">Uncharacterized protein</fullName>
    </submittedName>
</protein>
<evidence type="ECO:0000313" key="2">
    <source>
        <dbReference type="Proteomes" id="UP000467840"/>
    </source>
</evidence>
<accession>A0A6A6MWR7</accession>
<keyword evidence="2" id="KW-1185">Reference proteome</keyword>